<feature type="domain" description="Receptor ligand binding region" evidence="1">
    <location>
        <begin position="22"/>
        <end position="68"/>
    </location>
</feature>
<dbReference type="AlphaFoldDB" id="A0A1B0GNA9"/>
<dbReference type="Gene3D" id="3.40.50.2300">
    <property type="match status" value="1"/>
</dbReference>
<dbReference type="InterPro" id="IPR001828">
    <property type="entry name" value="ANF_lig-bd_rcpt"/>
</dbReference>
<proteinExistence type="predicted"/>
<sequence>MALIELNIEHFNATELHMKLTEIKMGGLVCNQFSRGVFSMLGAVSPDSFDTLHSYCNTFQMPFITPWFPEKIKSIFTELFDINKY</sequence>
<dbReference type="VEuPathDB" id="VectorBase:PPAPM1_011261"/>
<dbReference type="EMBL" id="AJVK01028614">
    <property type="status" value="NOT_ANNOTATED_CDS"/>
    <property type="molecule type" value="Genomic_DNA"/>
</dbReference>
<accession>A0A1B0GNA9</accession>
<reference evidence="2" key="1">
    <citation type="submission" date="2022-08" db="UniProtKB">
        <authorList>
            <consortium name="EnsemblMetazoa"/>
        </authorList>
    </citation>
    <scope>IDENTIFICATION</scope>
    <source>
        <strain evidence="2">Israel</strain>
    </source>
</reference>
<name>A0A1B0GNA9_PHLPP</name>
<evidence type="ECO:0000313" key="2">
    <source>
        <dbReference type="EnsemblMetazoa" id="PPAI004474-PA"/>
    </source>
</evidence>
<dbReference type="EMBL" id="AJVK01028616">
    <property type="status" value="NOT_ANNOTATED_CDS"/>
    <property type="molecule type" value="Genomic_DNA"/>
</dbReference>
<protein>
    <recommendedName>
        <fullName evidence="1">Receptor ligand binding region domain-containing protein</fullName>
    </recommendedName>
</protein>
<dbReference type="VEuPathDB" id="VectorBase:PPAI004474"/>
<dbReference type="Pfam" id="PF01094">
    <property type="entry name" value="ANF_receptor"/>
    <property type="match status" value="1"/>
</dbReference>
<evidence type="ECO:0000313" key="3">
    <source>
        <dbReference type="Proteomes" id="UP000092462"/>
    </source>
</evidence>
<dbReference type="EnsemblMetazoa" id="PPAI004474-RA">
    <property type="protein sequence ID" value="PPAI004474-PA"/>
    <property type="gene ID" value="PPAI004474"/>
</dbReference>
<dbReference type="EMBL" id="AJVK01028615">
    <property type="status" value="NOT_ANNOTATED_CDS"/>
    <property type="molecule type" value="Genomic_DNA"/>
</dbReference>
<dbReference type="Proteomes" id="UP000092462">
    <property type="component" value="Unassembled WGS sequence"/>
</dbReference>
<evidence type="ECO:0000259" key="1">
    <source>
        <dbReference type="Pfam" id="PF01094"/>
    </source>
</evidence>
<keyword evidence="3" id="KW-1185">Reference proteome</keyword>
<organism evidence="2 3">
    <name type="scientific">Phlebotomus papatasi</name>
    <name type="common">Sandfly</name>
    <dbReference type="NCBI Taxonomy" id="29031"/>
    <lineage>
        <taxon>Eukaryota</taxon>
        <taxon>Metazoa</taxon>
        <taxon>Ecdysozoa</taxon>
        <taxon>Arthropoda</taxon>
        <taxon>Hexapoda</taxon>
        <taxon>Insecta</taxon>
        <taxon>Pterygota</taxon>
        <taxon>Neoptera</taxon>
        <taxon>Endopterygota</taxon>
        <taxon>Diptera</taxon>
        <taxon>Nematocera</taxon>
        <taxon>Psychodoidea</taxon>
        <taxon>Psychodidae</taxon>
        <taxon>Phlebotomus</taxon>
        <taxon>Phlebotomus</taxon>
    </lineage>
</organism>